<keyword evidence="1" id="KW-0812">Transmembrane</keyword>
<feature type="chain" id="PRO_5025512321" evidence="2">
    <location>
        <begin position="21"/>
        <end position="335"/>
    </location>
</feature>
<feature type="signal peptide" evidence="2">
    <location>
        <begin position="1"/>
        <end position="20"/>
    </location>
</feature>
<dbReference type="Proteomes" id="UP000799757">
    <property type="component" value="Unassembled WGS sequence"/>
</dbReference>
<dbReference type="AlphaFoldDB" id="A0A6A6XSC5"/>
<sequence>MIRCILLFFASVSLLKYALADIAPEITTVQDGYNIIAKIPCSGCPFLYQDTSKGSNEPWTQREDQNALLLNISLPYDAAFLSINNAAIYSGRSNLPRIYATQVLTDLSVADLATLISSNQLEASHETGIGGGFFGLSYRHSLRPIKDSPALILQFDIIELWSDLPETPISFKMDSRDQKMLELLLLERPLYSAFETPAFEMVKAELVARTHHPVAPTTPQQTMHFLDWDGFGRKGSVAHALTAFGASFLDFMDSGVWALFAFILAIIALFVVICIFLVFGWGFWQDDYEKAQHGKARGGKRRVRSDVESATRLPFKSAEELGFSRGRVVGLGKSD</sequence>
<reference evidence="3" key="1">
    <citation type="journal article" date="2020" name="Stud. Mycol.">
        <title>101 Dothideomycetes genomes: a test case for predicting lifestyles and emergence of pathogens.</title>
        <authorList>
            <person name="Haridas S."/>
            <person name="Albert R."/>
            <person name="Binder M."/>
            <person name="Bloem J."/>
            <person name="Labutti K."/>
            <person name="Salamov A."/>
            <person name="Andreopoulos B."/>
            <person name="Baker S."/>
            <person name="Barry K."/>
            <person name="Bills G."/>
            <person name="Bluhm B."/>
            <person name="Cannon C."/>
            <person name="Castanera R."/>
            <person name="Culley D."/>
            <person name="Daum C."/>
            <person name="Ezra D."/>
            <person name="Gonzalez J."/>
            <person name="Henrissat B."/>
            <person name="Kuo A."/>
            <person name="Liang C."/>
            <person name="Lipzen A."/>
            <person name="Lutzoni F."/>
            <person name="Magnuson J."/>
            <person name="Mondo S."/>
            <person name="Nolan M."/>
            <person name="Ohm R."/>
            <person name="Pangilinan J."/>
            <person name="Park H.-J."/>
            <person name="Ramirez L."/>
            <person name="Alfaro M."/>
            <person name="Sun H."/>
            <person name="Tritt A."/>
            <person name="Yoshinaga Y."/>
            <person name="Zwiers L.-H."/>
            <person name="Turgeon B."/>
            <person name="Goodwin S."/>
            <person name="Spatafora J."/>
            <person name="Crous P."/>
            <person name="Grigoriev I."/>
        </authorList>
    </citation>
    <scope>NUCLEOTIDE SEQUENCE</scope>
    <source>
        <strain evidence="3">CBS 109.77</strain>
    </source>
</reference>
<name>A0A6A6XSC5_9PLEO</name>
<organism evidence="3 4">
    <name type="scientific">Melanomma pulvis-pyrius CBS 109.77</name>
    <dbReference type="NCBI Taxonomy" id="1314802"/>
    <lineage>
        <taxon>Eukaryota</taxon>
        <taxon>Fungi</taxon>
        <taxon>Dikarya</taxon>
        <taxon>Ascomycota</taxon>
        <taxon>Pezizomycotina</taxon>
        <taxon>Dothideomycetes</taxon>
        <taxon>Pleosporomycetidae</taxon>
        <taxon>Pleosporales</taxon>
        <taxon>Melanommataceae</taxon>
        <taxon>Melanomma</taxon>
    </lineage>
</organism>
<feature type="transmembrane region" description="Helical" evidence="1">
    <location>
        <begin position="257"/>
        <end position="284"/>
    </location>
</feature>
<evidence type="ECO:0000256" key="2">
    <source>
        <dbReference type="SAM" id="SignalP"/>
    </source>
</evidence>
<accession>A0A6A6XSC5</accession>
<evidence type="ECO:0000256" key="1">
    <source>
        <dbReference type="SAM" id="Phobius"/>
    </source>
</evidence>
<protein>
    <submittedName>
        <fullName evidence="3">Uncharacterized protein</fullName>
    </submittedName>
</protein>
<keyword evidence="2" id="KW-0732">Signal</keyword>
<proteinExistence type="predicted"/>
<evidence type="ECO:0000313" key="4">
    <source>
        <dbReference type="Proteomes" id="UP000799757"/>
    </source>
</evidence>
<keyword evidence="4" id="KW-1185">Reference proteome</keyword>
<dbReference type="OrthoDB" id="3791536at2759"/>
<keyword evidence="1" id="KW-0472">Membrane</keyword>
<dbReference type="EMBL" id="MU001766">
    <property type="protein sequence ID" value="KAF2799350.1"/>
    <property type="molecule type" value="Genomic_DNA"/>
</dbReference>
<keyword evidence="1" id="KW-1133">Transmembrane helix</keyword>
<evidence type="ECO:0000313" key="3">
    <source>
        <dbReference type="EMBL" id="KAF2799350.1"/>
    </source>
</evidence>
<gene>
    <name evidence="3" type="ORF">K505DRAFT_404687</name>
</gene>